<dbReference type="RefSeq" id="WP_350271555.1">
    <property type="nucleotide sequence ID" value="NZ_AP027732.1"/>
</dbReference>
<name>A0ABM8GR43_9MICO</name>
<evidence type="ECO:0000259" key="1">
    <source>
        <dbReference type="Pfam" id="PF09348"/>
    </source>
</evidence>
<sequence>MRVVYVIDEPTRKGFAYGTLEGHPESGEESWVIDQTDDGSVWLTVRAFSRPANWKWRLVSPFLRAQQNKFTQRYLRVLVGD</sequence>
<dbReference type="Pfam" id="PF09348">
    <property type="entry name" value="DUF1990"/>
    <property type="match status" value="1"/>
</dbReference>
<evidence type="ECO:0000313" key="2">
    <source>
        <dbReference type="EMBL" id="BDZ50930.1"/>
    </source>
</evidence>
<dbReference type="PANTHER" id="PTHR34202">
    <property type="entry name" value="UPF0548 PROTEIN"/>
    <property type="match status" value="1"/>
</dbReference>
<organism evidence="2 3">
    <name type="scientific">Frondihabitans sucicola</name>
    <dbReference type="NCBI Taxonomy" id="1268041"/>
    <lineage>
        <taxon>Bacteria</taxon>
        <taxon>Bacillati</taxon>
        <taxon>Actinomycetota</taxon>
        <taxon>Actinomycetes</taxon>
        <taxon>Micrococcales</taxon>
        <taxon>Microbacteriaceae</taxon>
        <taxon>Frondihabitans</taxon>
    </lineage>
</organism>
<keyword evidence="3" id="KW-1185">Reference proteome</keyword>
<evidence type="ECO:0000313" key="3">
    <source>
        <dbReference type="Proteomes" id="UP001321486"/>
    </source>
</evidence>
<reference evidence="3" key="1">
    <citation type="journal article" date="2019" name="Int. J. Syst. Evol. Microbiol.">
        <title>The Global Catalogue of Microorganisms (GCM) 10K type strain sequencing project: providing services to taxonomists for standard genome sequencing and annotation.</title>
        <authorList>
            <consortium name="The Broad Institute Genomics Platform"/>
            <consortium name="The Broad Institute Genome Sequencing Center for Infectious Disease"/>
            <person name="Wu L."/>
            <person name="Ma J."/>
        </authorList>
    </citation>
    <scope>NUCLEOTIDE SEQUENCE [LARGE SCALE GENOMIC DNA]</scope>
    <source>
        <strain evidence="3">NBRC 108728</strain>
    </source>
</reference>
<feature type="domain" description="DUF1990" evidence="1">
    <location>
        <begin position="1"/>
        <end position="76"/>
    </location>
</feature>
<protein>
    <recommendedName>
        <fullName evidence="1">DUF1990 domain-containing protein</fullName>
    </recommendedName>
</protein>
<proteinExistence type="predicted"/>
<gene>
    <name evidence="2" type="ORF">GCM10025867_31710</name>
</gene>
<accession>A0ABM8GR43</accession>
<dbReference type="InterPro" id="IPR018960">
    <property type="entry name" value="DUF1990"/>
</dbReference>
<dbReference type="EMBL" id="AP027732">
    <property type="protein sequence ID" value="BDZ50930.1"/>
    <property type="molecule type" value="Genomic_DNA"/>
</dbReference>
<dbReference type="Proteomes" id="UP001321486">
    <property type="component" value="Chromosome"/>
</dbReference>
<dbReference type="PANTHER" id="PTHR34202:SF1">
    <property type="entry name" value="UPF0548 PROTEIN"/>
    <property type="match status" value="1"/>
</dbReference>